<keyword evidence="2" id="KW-1185">Reference proteome</keyword>
<comment type="caution">
    <text evidence="1">The sequence shown here is derived from an EMBL/GenBank/DDBJ whole genome shotgun (WGS) entry which is preliminary data.</text>
</comment>
<gene>
    <name evidence="1" type="ORF">ColLi_03810</name>
</gene>
<sequence>MVGSQLHGADVDLNEVGKEVRRKGADLLGPSSGPHECLTVRANLANDLANLRLETHVQHAISLVENQVGLASLEHVDETSGGCDADLDTAGEVADLRTLGNTTVDAGVANAGRLAELGNLLLNLDRELTGGSEDQDNRAVAGGQQRLGVDVNNGGQAVGEGLSGTRLGNTDNVATGKSHGPALGLNGGRSREALGLDLVHDISGESSLVEGLDGLGDIVASNGDLVLATEGLDLSRAAVGDLLVLLVERLLEFGHRVEVCLMPYEPDRQDLGMESIECLPVVTTTAVAAIATTSVIAIATTTVASTTSVAAAAAATTATVSAAVQRARECLIVVIFAGAKY</sequence>
<dbReference type="Proteomes" id="UP001055172">
    <property type="component" value="Unassembled WGS sequence"/>
</dbReference>
<dbReference type="EMBL" id="BPPX01000006">
    <property type="protein sequence ID" value="GJC80973.1"/>
    <property type="molecule type" value="Genomic_DNA"/>
</dbReference>
<evidence type="ECO:0000313" key="1">
    <source>
        <dbReference type="EMBL" id="GJC80973.1"/>
    </source>
</evidence>
<reference evidence="1 2" key="1">
    <citation type="submission" date="2021-07" db="EMBL/GenBank/DDBJ databases">
        <title>Genome data of Colletotrichum spaethianum.</title>
        <authorList>
            <person name="Utami Y.D."/>
            <person name="Hiruma K."/>
        </authorList>
    </citation>
    <scope>NUCLEOTIDE SEQUENCE [LARGE SCALE GENOMIC DNA]</scope>
    <source>
        <strain evidence="1 2">MAFF 242679</strain>
    </source>
</reference>
<evidence type="ECO:0000313" key="2">
    <source>
        <dbReference type="Proteomes" id="UP001055172"/>
    </source>
</evidence>
<protein>
    <submittedName>
        <fullName evidence="1">Uncharacterized protein</fullName>
    </submittedName>
</protein>
<proteinExistence type="predicted"/>
<dbReference type="AlphaFoldDB" id="A0AA37GHC1"/>
<dbReference type="AntiFam" id="ANF00149">
    <property type="entry name" value="Shadow ORF (opposite cshA)"/>
</dbReference>
<accession>A0AA37GHC1</accession>
<organism evidence="1 2">
    <name type="scientific">Colletotrichum liriopes</name>
    <dbReference type="NCBI Taxonomy" id="708192"/>
    <lineage>
        <taxon>Eukaryota</taxon>
        <taxon>Fungi</taxon>
        <taxon>Dikarya</taxon>
        <taxon>Ascomycota</taxon>
        <taxon>Pezizomycotina</taxon>
        <taxon>Sordariomycetes</taxon>
        <taxon>Hypocreomycetidae</taxon>
        <taxon>Glomerellales</taxon>
        <taxon>Glomerellaceae</taxon>
        <taxon>Colletotrichum</taxon>
        <taxon>Colletotrichum spaethianum species complex</taxon>
    </lineage>
</organism>
<name>A0AA37GHC1_9PEZI</name>